<dbReference type="Proteomes" id="UP001218218">
    <property type="component" value="Unassembled WGS sequence"/>
</dbReference>
<sequence>MLLRLGHPPASRTVVSVYPVFQLGRSFTFIRTKKRMISAVLVSSIVVHVSRGTFLLQCGLMLAKLLFSYASAISVVVTGSPKGWAMLMAKIGAITCALTDSMITAALLYTFIRLDTKSTFRVSTYNRLSLLRRLSVLCFSSGVAAASTMLLAMILLLNGKSAAPSTFTVVFRVNGSEGSRCDPENTSNVGTDVDSGVSLGHVGCQPFNVTIGIGRARKVYLILERAVTGLLNGKLQRSSSGTFHDSGTPFSKVSTPQLNYPR</sequence>
<feature type="region of interest" description="Disordered" evidence="1">
    <location>
        <begin position="237"/>
        <end position="262"/>
    </location>
</feature>
<reference evidence="3" key="1">
    <citation type="submission" date="2023-03" db="EMBL/GenBank/DDBJ databases">
        <title>Massive genome expansion in bonnet fungi (Mycena s.s.) driven by repeated elements and novel gene families across ecological guilds.</title>
        <authorList>
            <consortium name="Lawrence Berkeley National Laboratory"/>
            <person name="Harder C.B."/>
            <person name="Miyauchi S."/>
            <person name="Viragh M."/>
            <person name="Kuo A."/>
            <person name="Thoen E."/>
            <person name="Andreopoulos B."/>
            <person name="Lu D."/>
            <person name="Skrede I."/>
            <person name="Drula E."/>
            <person name="Henrissat B."/>
            <person name="Morin E."/>
            <person name="Kohler A."/>
            <person name="Barry K."/>
            <person name="LaButti K."/>
            <person name="Morin E."/>
            <person name="Salamov A."/>
            <person name="Lipzen A."/>
            <person name="Mereny Z."/>
            <person name="Hegedus B."/>
            <person name="Baldrian P."/>
            <person name="Stursova M."/>
            <person name="Weitz H."/>
            <person name="Taylor A."/>
            <person name="Grigoriev I.V."/>
            <person name="Nagy L.G."/>
            <person name="Martin F."/>
            <person name="Kauserud H."/>
        </authorList>
    </citation>
    <scope>NUCLEOTIDE SEQUENCE</scope>
    <source>
        <strain evidence="3">CBHHK002</strain>
    </source>
</reference>
<evidence type="ECO:0000313" key="4">
    <source>
        <dbReference type="Proteomes" id="UP001218218"/>
    </source>
</evidence>
<dbReference type="EMBL" id="JARIHO010000019">
    <property type="protein sequence ID" value="KAJ7347515.1"/>
    <property type="molecule type" value="Genomic_DNA"/>
</dbReference>
<feature type="transmembrane region" description="Helical" evidence="2">
    <location>
        <begin position="60"/>
        <end position="79"/>
    </location>
</feature>
<organism evidence="3 4">
    <name type="scientific">Mycena albidolilacea</name>
    <dbReference type="NCBI Taxonomy" id="1033008"/>
    <lineage>
        <taxon>Eukaryota</taxon>
        <taxon>Fungi</taxon>
        <taxon>Dikarya</taxon>
        <taxon>Basidiomycota</taxon>
        <taxon>Agaricomycotina</taxon>
        <taxon>Agaricomycetes</taxon>
        <taxon>Agaricomycetidae</taxon>
        <taxon>Agaricales</taxon>
        <taxon>Marasmiineae</taxon>
        <taxon>Mycenaceae</taxon>
        <taxon>Mycena</taxon>
    </lineage>
</organism>
<keyword evidence="2" id="KW-0812">Transmembrane</keyword>
<feature type="transmembrane region" description="Helical" evidence="2">
    <location>
        <begin position="91"/>
        <end position="114"/>
    </location>
</feature>
<gene>
    <name evidence="3" type="ORF">DFH08DRAFT_809252</name>
</gene>
<keyword evidence="2" id="KW-1133">Transmembrane helix</keyword>
<evidence type="ECO:0000256" key="2">
    <source>
        <dbReference type="SAM" id="Phobius"/>
    </source>
</evidence>
<proteinExistence type="predicted"/>
<keyword evidence="2" id="KW-0472">Membrane</keyword>
<protein>
    <submittedName>
        <fullName evidence="3">Uncharacterized protein</fullName>
    </submittedName>
</protein>
<dbReference type="AlphaFoldDB" id="A0AAD7ESW5"/>
<evidence type="ECO:0000256" key="1">
    <source>
        <dbReference type="SAM" id="MobiDB-lite"/>
    </source>
</evidence>
<evidence type="ECO:0000313" key="3">
    <source>
        <dbReference type="EMBL" id="KAJ7347515.1"/>
    </source>
</evidence>
<keyword evidence="4" id="KW-1185">Reference proteome</keyword>
<name>A0AAD7ESW5_9AGAR</name>
<comment type="caution">
    <text evidence="3">The sequence shown here is derived from an EMBL/GenBank/DDBJ whole genome shotgun (WGS) entry which is preliminary data.</text>
</comment>
<feature type="transmembrane region" description="Helical" evidence="2">
    <location>
        <begin position="134"/>
        <end position="157"/>
    </location>
</feature>
<accession>A0AAD7ESW5</accession>